<dbReference type="EMBL" id="SSHM01000001">
    <property type="protein sequence ID" value="THC80578.1"/>
    <property type="molecule type" value="Genomic_DNA"/>
</dbReference>
<evidence type="ECO:0000313" key="1">
    <source>
        <dbReference type="EMBL" id="NVO89345.1"/>
    </source>
</evidence>
<evidence type="ECO:0000313" key="7">
    <source>
        <dbReference type="Proteomes" id="UP000234212"/>
    </source>
</evidence>
<organism evidence="2 10">
    <name type="scientific">Lacticaseibacillus rhamnosus</name>
    <name type="common">Lactobacillus rhamnosus</name>
    <dbReference type="NCBI Taxonomy" id="47715"/>
    <lineage>
        <taxon>Bacteria</taxon>
        <taxon>Bacillati</taxon>
        <taxon>Bacillota</taxon>
        <taxon>Bacilli</taxon>
        <taxon>Lactobacillales</taxon>
        <taxon>Lactobacillaceae</taxon>
        <taxon>Lacticaseibacillus</taxon>
    </lineage>
</organism>
<dbReference type="Proteomes" id="UP000189067">
    <property type="component" value="Unassembled WGS sequence"/>
</dbReference>
<proteinExistence type="predicted"/>
<comment type="caution">
    <text evidence="2">The sequence shown here is derived from an EMBL/GenBank/DDBJ whole genome shotgun (WGS) entry which is preliminary data.</text>
</comment>
<accession>A0A2A5L8P7</accession>
<dbReference type="GeneID" id="69831577"/>
<protein>
    <submittedName>
        <fullName evidence="2">Branched-chain amino acid ABC transporter ATP-binding protein</fullName>
    </submittedName>
</protein>
<dbReference type="Proteomes" id="UP000542889">
    <property type="component" value="Unassembled WGS sequence"/>
</dbReference>
<sequence length="189" mass="21636">MLFRSKQLDIYRERLAKLFAPKTIQYLYVPDEEALTALRDQYIKDFINGGLIKQLAFISSRDTGILDYLSVRNNLCINGHTKHTDFLPEWLANTSPVLDQPAATLNTLQRIYLQFYRGLMGKKRYLLLSGHAEIFDPQVTREFLTEANHALQQTESCLLVLTTDQSLLSANPQNAWQQPPVLSLHAVTK</sequence>
<name>A0A0E3D064_LACRH</name>
<evidence type="ECO:0000313" key="8">
    <source>
        <dbReference type="Proteomes" id="UP000307517"/>
    </source>
</evidence>
<evidence type="ECO:0000313" key="4">
    <source>
        <dbReference type="EMBL" id="PLA58643.1"/>
    </source>
</evidence>
<dbReference type="Proteomes" id="UP000307517">
    <property type="component" value="Unassembled WGS sequence"/>
</dbReference>
<dbReference type="AlphaFoldDB" id="A0A0E3D064"/>
<evidence type="ECO:0000313" key="2">
    <source>
        <dbReference type="EMBL" id="NZA05039.1"/>
    </source>
</evidence>
<evidence type="ECO:0000313" key="10">
    <source>
        <dbReference type="Proteomes" id="UP000552935"/>
    </source>
</evidence>
<dbReference type="RefSeq" id="WP_005685821.1">
    <property type="nucleotide sequence ID" value="NZ_CABFNI010000013.1"/>
</dbReference>
<reference evidence="4 7" key="2">
    <citation type="submission" date="2017-12" db="EMBL/GenBank/DDBJ databases">
        <title>Phylogenetic diversity of female urinary microbiome.</title>
        <authorList>
            <person name="Thomas-White K."/>
            <person name="Wolfe A.J."/>
        </authorList>
    </citation>
    <scope>NUCLEOTIDE SEQUENCE [LARGE SCALE GENOMIC DNA]</scope>
    <source>
        <strain evidence="4 7">UMB0004</strain>
    </source>
</reference>
<dbReference type="GO" id="GO:0005524">
    <property type="term" value="F:ATP binding"/>
    <property type="evidence" value="ECO:0007669"/>
    <property type="project" value="UniProtKB-KW"/>
</dbReference>
<dbReference type="OMA" id="ANPNHAW"/>
<dbReference type="EMBL" id="PKJX01000001">
    <property type="protein sequence ID" value="PLA58643.1"/>
    <property type="molecule type" value="Genomic_DNA"/>
</dbReference>
<reference evidence="3 6" key="1">
    <citation type="submission" date="2017-01" db="EMBL/GenBank/DDBJ databases">
        <title>In silico prediction, in vitro antibacterial spectrum and physicochemical properties of a putative bacteriocin produced by Lactobacillus rhamnosus strain L156.4.</title>
        <authorList>
            <person name="Silveira A.M."/>
            <person name="Monteiro A.S."/>
            <person name="Santos V.L."/>
            <person name="Nicoli J.R."/>
            <person name="Azevedo V."/>
            <person name="Soares S.C."/>
            <person name="Castro-Oliveira L."/>
            <person name="Dias-Souza M.V."/>
            <person name="Nardi R.M."/>
        </authorList>
    </citation>
    <scope>NUCLEOTIDE SEQUENCE [LARGE SCALE GENOMIC DNA]</scope>
    <source>
        <strain evidence="3 6">L156.4</strain>
    </source>
</reference>
<dbReference type="EMBL" id="JACCKI010000004">
    <property type="protein sequence ID" value="NZA05039.1"/>
    <property type="molecule type" value="Genomic_DNA"/>
</dbReference>
<dbReference type="Proteomes" id="UP000552935">
    <property type="component" value="Unassembled WGS sequence"/>
</dbReference>
<reference evidence="1 9" key="4">
    <citation type="submission" date="2020-06" db="EMBL/GenBank/DDBJ databases">
        <title>Lactobacillus rhamnosus QC,genome.</title>
        <authorList>
            <person name="Yi H."/>
            <person name="Jin M."/>
        </authorList>
    </citation>
    <scope>NUCLEOTIDE SEQUENCE [LARGE SCALE GENOMIC DNA]</scope>
    <source>
        <strain evidence="1 9">QC</strain>
    </source>
</reference>
<evidence type="ECO:0000313" key="6">
    <source>
        <dbReference type="Proteomes" id="UP000189067"/>
    </source>
</evidence>
<reference evidence="2 10" key="5">
    <citation type="submission" date="2020-07" db="EMBL/GenBank/DDBJ databases">
        <title>Organ Donor 1.</title>
        <authorList>
            <person name="Marsh A.J."/>
            <person name="Azcarate-Peril M.A."/>
        </authorList>
    </citation>
    <scope>NUCLEOTIDE SEQUENCE [LARGE SCALE GENOMIC DNA]</scope>
    <source>
        <strain evidence="2 10">AMC0712</strain>
    </source>
</reference>
<evidence type="ECO:0000313" key="9">
    <source>
        <dbReference type="Proteomes" id="UP000542889"/>
    </source>
</evidence>
<gene>
    <name evidence="3" type="ORF">BWR10_05295</name>
    <name evidence="4" type="ORF">CYJ91_03675</name>
    <name evidence="5" type="ORF">E6L36_09360</name>
    <name evidence="2" type="ORF">H0N82_07955</name>
    <name evidence="1" type="ORF">HWN39_12775</name>
</gene>
<keyword evidence="2" id="KW-0547">Nucleotide-binding</keyword>
<dbReference type="OrthoDB" id="2308800at2"/>
<dbReference type="EMBL" id="JABXWP010000025">
    <property type="protein sequence ID" value="NVO89345.1"/>
    <property type="molecule type" value="Genomic_DNA"/>
</dbReference>
<accession>A0A0E3D064</accession>
<evidence type="ECO:0000313" key="3">
    <source>
        <dbReference type="EMBL" id="ONN75053.1"/>
    </source>
</evidence>
<evidence type="ECO:0000313" key="5">
    <source>
        <dbReference type="EMBL" id="THC80578.1"/>
    </source>
</evidence>
<dbReference type="Proteomes" id="UP000234212">
    <property type="component" value="Unassembled WGS sequence"/>
</dbReference>
<dbReference type="STRING" id="47715.AWJ15_01225"/>
<dbReference type="EMBL" id="MTJY01000025">
    <property type="protein sequence ID" value="ONN75053.1"/>
    <property type="molecule type" value="Genomic_DNA"/>
</dbReference>
<reference evidence="5 8" key="3">
    <citation type="submission" date="2019-04" db="EMBL/GenBank/DDBJ databases">
        <title>Genome Announcement to Ensure Probiotic Safety of Lactobacillus rhamnosus UBLR-58.</title>
        <authorList>
            <person name="Sulthana A."/>
            <person name="Lakshmi S.G."/>
            <person name="Madempudi R.S."/>
        </authorList>
    </citation>
    <scope>NUCLEOTIDE SEQUENCE [LARGE SCALE GENOMIC DNA]</scope>
    <source>
        <strain evidence="5 8">UBLR-58</strain>
    </source>
</reference>
<keyword evidence="2" id="KW-0067">ATP-binding</keyword>